<dbReference type="AlphaFoldDB" id="A0A2P4X852"/>
<reference evidence="1 2" key="1">
    <citation type="journal article" date="2017" name="Genome Biol. Evol.">
        <title>Phytophthora megakarya and P. palmivora, closely related causal agents of cacao black pod rot, underwent increases in genome sizes and gene numbers by different mechanisms.</title>
        <authorList>
            <person name="Ali S.S."/>
            <person name="Shao J."/>
            <person name="Lary D.J."/>
            <person name="Kronmiller B."/>
            <person name="Shen D."/>
            <person name="Strem M.D."/>
            <person name="Amoako-Attah I."/>
            <person name="Akrofi A.Y."/>
            <person name="Begoude B.A."/>
            <person name="Ten Hoopen G.M."/>
            <person name="Coulibaly K."/>
            <person name="Kebe B.I."/>
            <person name="Melnick R.L."/>
            <person name="Guiltinan M.J."/>
            <person name="Tyler B.M."/>
            <person name="Meinhardt L.W."/>
            <person name="Bailey B.A."/>
        </authorList>
    </citation>
    <scope>NUCLEOTIDE SEQUENCE [LARGE SCALE GENOMIC DNA]</scope>
    <source>
        <strain evidence="2">sbr112.9</strain>
    </source>
</reference>
<keyword evidence="2" id="KW-1185">Reference proteome</keyword>
<accession>A0A2P4X852</accession>
<name>A0A2P4X852_9STRA</name>
<proteinExistence type="predicted"/>
<organism evidence="1 2">
    <name type="scientific">Phytophthora palmivora</name>
    <dbReference type="NCBI Taxonomy" id="4796"/>
    <lineage>
        <taxon>Eukaryota</taxon>
        <taxon>Sar</taxon>
        <taxon>Stramenopiles</taxon>
        <taxon>Oomycota</taxon>
        <taxon>Peronosporomycetes</taxon>
        <taxon>Peronosporales</taxon>
        <taxon>Peronosporaceae</taxon>
        <taxon>Phytophthora</taxon>
    </lineage>
</organism>
<protein>
    <recommendedName>
        <fullName evidence="3">PiggyBac transposable element-derived protein domain-containing protein</fullName>
    </recommendedName>
</protein>
<gene>
    <name evidence="1" type="ORF">PHPALM_29228</name>
</gene>
<evidence type="ECO:0008006" key="3">
    <source>
        <dbReference type="Google" id="ProtNLM"/>
    </source>
</evidence>
<evidence type="ECO:0000313" key="2">
    <source>
        <dbReference type="Proteomes" id="UP000237271"/>
    </source>
</evidence>
<dbReference type="EMBL" id="NCKW01015823">
    <property type="protein sequence ID" value="POM61720.1"/>
    <property type="molecule type" value="Genomic_DNA"/>
</dbReference>
<evidence type="ECO:0000313" key="1">
    <source>
        <dbReference type="EMBL" id="POM61720.1"/>
    </source>
</evidence>
<comment type="caution">
    <text evidence="1">The sequence shown here is derived from an EMBL/GenBank/DDBJ whole genome shotgun (WGS) entry which is preliminary data.</text>
</comment>
<dbReference type="OrthoDB" id="124452at2759"/>
<dbReference type="Proteomes" id="UP000237271">
    <property type="component" value="Unassembled WGS sequence"/>
</dbReference>
<sequence>MLSMLITWTSDVLTTWGQQNLTDRQFNSYLGLEITMSICPLNNITEYCQLLRRRYQGHDFKIFGQHYAFILPKIQHLTSFMILCDTAEIFSLTFRSDSLSLLFLLATYKALSKARTYMPSKSDKYGVRFYAVVGCDSLYVHTLWDNASGNTQSTTPSQRYTQQFPTLRTSLYNTLLREDVPVAANPANLATTLWLAMVGHQTKMLLSPTGYRLVVSDNFYTRHTFARAILAFTDGEVHTTGTVRLNLVDKFVFSDLDLVPSIKIKSNPSLR</sequence>